<dbReference type="Proteomes" id="UP000499080">
    <property type="component" value="Unassembled WGS sequence"/>
</dbReference>
<protein>
    <submittedName>
        <fullName evidence="2">Uncharacterized protein</fullName>
    </submittedName>
</protein>
<name>A0A4Y2BKV4_ARAVE</name>
<evidence type="ECO:0000256" key="1">
    <source>
        <dbReference type="SAM" id="MobiDB-lite"/>
    </source>
</evidence>
<gene>
    <name evidence="2" type="ORF">AVEN_119086_1</name>
</gene>
<reference evidence="2 3" key="1">
    <citation type="journal article" date="2019" name="Sci. Rep.">
        <title>Orb-weaving spider Araneus ventricosus genome elucidates the spidroin gene catalogue.</title>
        <authorList>
            <person name="Kono N."/>
            <person name="Nakamura H."/>
            <person name="Ohtoshi R."/>
            <person name="Moran D.A.P."/>
            <person name="Shinohara A."/>
            <person name="Yoshida Y."/>
            <person name="Fujiwara M."/>
            <person name="Mori M."/>
            <person name="Tomita M."/>
            <person name="Arakawa K."/>
        </authorList>
    </citation>
    <scope>NUCLEOTIDE SEQUENCE [LARGE SCALE GENOMIC DNA]</scope>
</reference>
<organism evidence="2 3">
    <name type="scientific">Araneus ventricosus</name>
    <name type="common">Orbweaver spider</name>
    <name type="synonym">Epeira ventricosa</name>
    <dbReference type="NCBI Taxonomy" id="182803"/>
    <lineage>
        <taxon>Eukaryota</taxon>
        <taxon>Metazoa</taxon>
        <taxon>Ecdysozoa</taxon>
        <taxon>Arthropoda</taxon>
        <taxon>Chelicerata</taxon>
        <taxon>Arachnida</taxon>
        <taxon>Araneae</taxon>
        <taxon>Araneomorphae</taxon>
        <taxon>Entelegynae</taxon>
        <taxon>Araneoidea</taxon>
        <taxon>Araneidae</taxon>
        <taxon>Araneus</taxon>
    </lineage>
</organism>
<evidence type="ECO:0000313" key="3">
    <source>
        <dbReference type="Proteomes" id="UP000499080"/>
    </source>
</evidence>
<comment type="caution">
    <text evidence="2">The sequence shown here is derived from an EMBL/GenBank/DDBJ whole genome shotgun (WGS) entry which is preliminary data.</text>
</comment>
<dbReference type="EMBL" id="BGPR01000088">
    <property type="protein sequence ID" value="GBL92688.1"/>
    <property type="molecule type" value="Genomic_DNA"/>
</dbReference>
<sequence length="104" mass="11764">MFEHLALFPASGKANSALSPLSPKSETRPLQGSSFSKRQILTPYARDFSTGAFKSERLRVWALTQHAEGLSSSSVYLSESDFQVSWMHAWARYVEQIGRHPWFS</sequence>
<dbReference type="AlphaFoldDB" id="A0A4Y2BKV4"/>
<accession>A0A4Y2BKV4</accession>
<evidence type="ECO:0000313" key="2">
    <source>
        <dbReference type="EMBL" id="GBL92688.1"/>
    </source>
</evidence>
<feature type="region of interest" description="Disordered" evidence="1">
    <location>
        <begin position="1"/>
        <end position="34"/>
    </location>
</feature>
<feature type="compositionally biased region" description="Polar residues" evidence="1">
    <location>
        <begin position="13"/>
        <end position="34"/>
    </location>
</feature>
<keyword evidence="3" id="KW-1185">Reference proteome</keyword>
<proteinExistence type="predicted"/>